<evidence type="ECO:0000256" key="1">
    <source>
        <dbReference type="SAM" id="MobiDB-lite"/>
    </source>
</evidence>
<feature type="compositionally biased region" description="Polar residues" evidence="1">
    <location>
        <begin position="37"/>
        <end position="56"/>
    </location>
</feature>
<dbReference type="WBParaSite" id="TREG1_143640.1">
    <property type="protein sequence ID" value="TREG1_143640.1"/>
    <property type="gene ID" value="TREG1_143640"/>
</dbReference>
<accession>A0AA85JCI0</accession>
<feature type="region of interest" description="Disordered" evidence="1">
    <location>
        <begin position="37"/>
        <end position="68"/>
    </location>
</feature>
<reference evidence="2" key="1">
    <citation type="submission" date="2022-06" db="EMBL/GenBank/DDBJ databases">
        <authorList>
            <person name="Berger JAMES D."/>
            <person name="Berger JAMES D."/>
        </authorList>
    </citation>
    <scope>NUCLEOTIDE SEQUENCE [LARGE SCALE GENOMIC DNA]</scope>
</reference>
<evidence type="ECO:0000313" key="3">
    <source>
        <dbReference type="WBParaSite" id="TREG1_143640.1"/>
    </source>
</evidence>
<sequence>QISLQSGDRDMRLQTCVIEAIESMTSKYDEIRNTERNVSSAVTQPSTEQQGDSTVISSRRRPGARRNRSCVYSVISSQRPETPTRRSCVFTVISSQQGSDFQTTYRSSQCRHSLPTQYEQDIQRSNDLLFEASKELATHGATTIIIEMFQQMSQYLLGQYGTLMRLLPRT</sequence>
<proteinExistence type="predicted"/>
<organism evidence="2 3">
    <name type="scientific">Trichobilharzia regenti</name>
    <name type="common">Nasal bird schistosome</name>
    <dbReference type="NCBI Taxonomy" id="157069"/>
    <lineage>
        <taxon>Eukaryota</taxon>
        <taxon>Metazoa</taxon>
        <taxon>Spiralia</taxon>
        <taxon>Lophotrochozoa</taxon>
        <taxon>Platyhelminthes</taxon>
        <taxon>Trematoda</taxon>
        <taxon>Digenea</taxon>
        <taxon>Strigeidida</taxon>
        <taxon>Schistosomatoidea</taxon>
        <taxon>Schistosomatidae</taxon>
        <taxon>Trichobilharzia</taxon>
    </lineage>
</organism>
<feature type="compositionally biased region" description="Basic residues" evidence="1">
    <location>
        <begin position="58"/>
        <end position="68"/>
    </location>
</feature>
<dbReference type="AlphaFoldDB" id="A0AA85JCI0"/>
<dbReference type="Proteomes" id="UP000050795">
    <property type="component" value="Unassembled WGS sequence"/>
</dbReference>
<evidence type="ECO:0000313" key="2">
    <source>
        <dbReference type="Proteomes" id="UP000050795"/>
    </source>
</evidence>
<name>A0AA85JCI0_TRIRE</name>
<keyword evidence="2" id="KW-1185">Reference proteome</keyword>
<reference evidence="3" key="2">
    <citation type="submission" date="2023-11" db="UniProtKB">
        <authorList>
            <consortium name="WormBaseParasite"/>
        </authorList>
    </citation>
    <scope>IDENTIFICATION</scope>
</reference>
<protein>
    <submittedName>
        <fullName evidence="3">Uncharacterized protein</fullName>
    </submittedName>
</protein>